<dbReference type="InterPro" id="IPR016181">
    <property type="entry name" value="Acyl_CoA_acyltransferase"/>
</dbReference>
<evidence type="ECO:0000259" key="10">
    <source>
        <dbReference type="Pfam" id="PF05127"/>
    </source>
</evidence>
<dbReference type="Gene3D" id="3.40.50.300">
    <property type="entry name" value="P-loop containing nucleotide triphosphate hydrolases"/>
    <property type="match status" value="1"/>
</dbReference>
<keyword evidence="6 9" id="KW-0067">ATP-binding</keyword>
<dbReference type="GO" id="GO:0000049">
    <property type="term" value="F:tRNA binding"/>
    <property type="evidence" value="ECO:0007669"/>
    <property type="project" value="UniProtKB-UniRule"/>
</dbReference>
<gene>
    <name evidence="9" type="primary">tmcA</name>
    <name evidence="13" type="ORF">DFP75_10527</name>
</gene>
<comment type="caution">
    <text evidence="13">The sequence shown here is derived from an EMBL/GenBank/DDBJ whole genome shotgun (WGS) entry which is preliminary data.</text>
</comment>
<dbReference type="Pfam" id="PF13718">
    <property type="entry name" value="GNAT_acetyltr_2"/>
    <property type="match status" value="1"/>
</dbReference>
<dbReference type="PANTHER" id="PTHR10925">
    <property type="entry name" value="N-ACETYLTRANSFERASE 10"/>
    <property type="match status" value="1"/>
</dbReference>
<evidence type="ECO:0000256" key="2">
    <source>
        <dbReference type="ARBA" id="ARBA00022555"/>
    </source>
</evidence>
<organism evidence="13 14">
    <name type="scientific">Marinomonas alcarazii</name>
    <dbReference type="NCBI Taxonomy" id="491949"/>
    <lineage>
        <taxon>Bacteria</taxon>
        <taxon>Pseudomonadati</taxon>
        <taxon>Pseudomonadota</taxon>
        <taxon>Gammaproteobacteria</taxon>
        <taxon>Oceanospirillales</taxon>
        <taxon>Oceanospirillaceae</taxon>
        <taxon>Marinomonas</taxon>
    </lineage>
</organism>
<keyword evidence="3 9" id="KW-0808">Transferase</keyword>
<feature type="binding site" evidence="9">
    <location>
        <position position="196"/>
    </location>
    <ligand>
        <name>ATP</name>
        <dbReference type="ChEBI" id="CHEBI:30616"/>
    </ligand>
</feature>
<feature type="binding site" evidence="9">
    <location>
        <begin position="504"/>
        <end position="506"/>
    </location>
    <ligand>
        <name>acetyl-CoA</name>
        <dbReference type="ChEBI" id="CHEBI:57288"/>
    </ligand>
</feature>
<keyword evidence="1 9" id="KW-0963">Cytoplasm</keyword>
<keyword evidence="5 9" id="KW-0547">Nucleotide-binding</keyword>
<keyword evidence="14" id="KW-1185">Reference proteome</keyword>
<feature type="domain" description="N-acetyltransferase" evidence="12">
    <location>
        <begin position="518"/>
        <end position="577"/>
    </location>
</feature>
<evidence type="ECO:0000256" key="6">
    <source>
        <dbReference type="ARBA" id="ARBA00022840"/>
    </source>
</evidence>
<dbReference type="Gene3D" id="3.40.50.11040">
    <property type="match status" value="1"/>
</dbReference>
<dbReference type="InterPro" id="IPR024914">
    <property type="entry name" value="tRNA_acetyltr_TmcA"/>
</dbReference>
<comment type="subcellular location">
    <subcellularLocation>
        <location evidence="9">Cytoplasm</location>
    </subcellularLocation>
</comment>
<keyword evidence="2 9" id="KW-0820">tRNA-binding</keyword>
<dbReference type="GO" id="GO:0051392">
    <property type="term" value="F:tRNA cytidine N4-acetyltransferase activity"/>
    <property type="evidence" value="ECO:0007669"/>
    <property type="project" value="UniProtKB-UniRule"/>
</dbReference>
<feature type="domain" description="TmcA/NAT10 N-terminal" evidence="11">
    <location>
        <begin position="23"/>
        <end position="164"/>
    </location>
</feature>
<evidence type="ECO:0000256" key="9">
    <source>
        <dbReference type="HAMAP-Rule" id="MF_01886"/>
    </source>
</evidence>
<protein>
    <recommendedName>
        <fullName evidence="9">tRNA(Met) cytidine acetyltransferase TmcA</fullName>
        <ecNumber evidence="9">2.3.1.193</ecNumber>
    </recommendedName>
</protein>
<dbReference type="InterPro" id="IPR032672">
    <property type="entry name" value="TmcA/NAT10/Kre33"/>
</dbReference>
<comment type="catalytic activity">
    <reaction evidence="9">
        <text>cytidine(34) in elongator tRNA(Met) + acetyl-CoA + ATP + H2O = N(4)-acetylcytidine(34) in elongator tRNA(Met) + ADP + phosphate + CoA + H(+)</text>
        <dbReference type="Rhea" id="RHEA:43788"/>
        <dbReference type="Rhea" id="RHEA-COMP:10693"/>
        <dbReference type="Rhea" id="RHEA-COMP:10694"/>
        <dbReference type="ChEBI" id="CHEBI:15377"/>
        <dbReference type="ChEBI" id="CHEBI:15378"/>
        <dbReference type="ChEBI" id="CHEBI:30616"/>
        <dbReference type="ChEBI" id="CHEBI:43474"/>
        <dbReference type="ChEBI" id="CHEBI:57287"/>
        <dbReference type="ChEBI" id="CHEBI:57288"/>
        <dbReference type="ChEBI" id="CHEBI:74900"/>
        <dbReference type="ChEBI" id="CHEBI:82748"/>
        <dbReference type="ChEBI" id="CHEBI:456216"/>
        <dbReference type="EC" id="2.3.1.193"/>
    </reaction>
</comment>
<dbReference type="HAMAP" id="MF_01886">
    <property type="entry name" value="tRNA_acetyltr_TmcA"/>
    <property type="match status" value="1"/>
</dbReference>
<evidence type="ECO:0000313" key="13">
    <source>
        <dbReference type="EMBL" id="PYF80937.1"/>
    </source>
</evidence>
<dbReference type="Pfam" id="PF05127">
    <property type="entry name" value="NAT10_TcmA_helicase"/>
    <property type="match status" value="1"/>
</dbReference>
<evidence type="ECO:0000259" key="11">
    <source>
        <dbReference type="Pfam" id="PF08351"/>
    </source>
</evidence>
<dbReference type="GO" id="GO:0005524">
    <property type="term" value="F:ATP binding"/>
    <property type="evidence" value="ECO:0007669"/>
    <property type="project" value="UniProtKB-UniRule"/>
</dbReference>
<dbReference type="InterPro" id="IPR013562">
    <property type="entry name" value="TmcA/NAT10_N"/>
</dbReference>
<evidence type="ECO:0000256" key="4">
    <source>
        <dbReference type="ARBA" id="ARBA00022694"/>
    </source>
</evidence>
<evidence type="ECO:0000259" key="12">
    <source>
        <dbReference type="Pfam" id="PF13718"/>
    </source>
</evidence>
<dbReference type="SUPFAM" id="SSF52540">
    <property type="entry name" value="P-loop containing nucleoside triphosphate hydrolases"/>
    <property type="match status" value="1"/>
</dbReference>
<dbReference type="Proteomes" id="UP000247551">
    <property type="component" value="Unassembled WGS sequence"/>
</dbReference>
<dbReference type="PANTHER" id="PTHR10925:SF5">
    <property type="entry name" value="RNA CYTIDINE ACETYLTRANSFERASE"/>
    <property type="match status" value="1"/>
</dbReference>
<comment type="function">
    <text evidence="9">Catalyzes the formation of N(4)-acetylcytidine (ac(4)C) at the wobble position of tRNA(Met), by using acetyl-CoA as an acetyl donor and ATP (or GTP).</text>
</comment>
<dbReference type="Pfam" id="PF08351">
    <property type="entry name" value="TmcA_N"/>
    <property type="match status" value="1"/>
</dbReference>
<evidence type="ECO:0000256" key="7">
    <source>
        <dbReference type="ARBA" id="ARBA00022884"/>
    </source>
</evidence>
<sequence>MSNAQRRDESLCRTTTREFILMSDNHRHCFILKGSPREVLPDFLQLCENFSTPLIAAHDVSQYDELLIPSLKRKPFKTCAFKQTRQELGSCYDAVLVDLTQGVSASALAILSGTVRGNGLFAVVLPHADWLSMADQELSRYLPWPYEPEQVYSNFKRYLLDHLKNTSPFQELKAHQVAPLPALTLLDDNAPLTDEQANAQACLFAEQAQSYVLIAPRGRGKSTLLGDSLAKLVQAGKRVAITAPNQDAIVSLKARFESHFEANTVTLPFYAPDALMDDSNQWDFLFVDEASMIPLPLLMALNQKANHCLFSTTDYGYEGSGKGFGIRFCQHLASQKTTKPLALQPLVLSQPIRWGENDPLENWINNTLLLAPKEQAKQSFDTRITFPIKDDITNKMLVGKDWIKENNLLHDTFQLLVSAHYQTSADNLRWVLDDPSVTSFISMTAEQIHSVAIVTEEGHLPEDLSLAVMQGKRRPRGHLVPQSLLAHEGFENAGQYGYWRISRIATEQSQQNKGLASQLLSYIEKSANTHCDFLCSSFAATPDVLSFWLKNDFLPVRLGTAKDQASGSYSIMMVKPLTQLATQQAIKWQSQLLEELLMNLLLQYDDLSVELILLILKQYSFYQSDIPSFVKLTAQDAHNLALFVDHHRPFDSIRPAFFKKALSLALQGQLIPKEPSHQLLLEAALGRNTEQTRRNANLTGKKAMHQSFKKLLSTVPPSK</sequence>
<reference evidence="13 14" key="1">
    <citation type="submission" date="2018-06" db="EMBL/GenBank/DDBJ databases">
        <title>Genomic Encyclopedia of Type Strains, Phase III (KMG-III): the genomes of soil and plant-associated and newly described type strains.</title>
        <authorList>
            <person name="Whitman W."/>
        </authorList>
    </citation>
    <scope>NUCLEOTIDE SEQUENCE [LARGE SCALE GENOMIC DNA]</scope>
    <source>
        <strain evidence="13 14">CECT 7730</strain>
    </source>
</reference>
<name>A0A318UZD4_9GAMM</name>
<evidence type="ECO:0000256" key="1">
    <source>
        <dbReference type="ARBA" id="ARBA00022490"/>
    </source>
</evidence>
<evidence type="ECO:0000313" key="14">
    <source>
        <dbReference type="Proteomes" id="UP000247551"/>
    </source>
</evidence>
<keyword evidence="8 9" id="KW-0012">Acyltransferase</keyword>
<dbReference type="GO" id="GO:0051391">
    <property type="term" value="P:tRNA acetylation"/>
    <property type="evidence" value="ECO:0007669"/>
    <property type="project" value="UniProtKB-UniRule"/>
</dbReference>
<dbReference type="InterPro" id="IPR027417">
    <property type="entry name" value="P-loop_NTPase"/>
</dbReference>
<dbReference type="EC" id="2.3.1.193" evidence="9"/>
<dbReference type="SUPFAM" id="SSF55729">
    <property type="entry name" value="Acyl-CoA N-acyltransferases (Nat)"/>
    <property type="match status" value="1"/>
</dbReference>
<keyword evidence="7 9" id="KW-0694">RNA-binding</keyword>
<dbReference type="InterPro" id="IPR007807">
    <property type="entry name" value="TcmA/NAT10_helicase"/>
</dbReference>
<dbReference type="Gene3D" id="3.40.630.30">
    <property type="match status" value="1"/>
</dbReference>
<dbReference type="InterPro" id="IPR000182">
    <property type="entry name" value="GNAT_dom"/>
</dbReference>
<comment type="similarity">
    <text evidence="9">Belongs to the TmcA family.</text>
</comment>
<dbReference type="EMBL" id="QKLW01000005">
    <property type="protein sequence ID" value="PYF80937.1"/>
    <property type="molecule type" value="Genomic_DNA"/>
</dbReference>
<dbReference type="GO" id="GO:0005737">
    <property type="term" value="C:cytoplasm"/>
    <property type="evidence" value="ECO:0007669"/>
    <property type="project" value="UniProtKB-SubCell"/>
</dbReference>
<keyword evidence="4 9" id="KW-0819">tRNA processing</keyword>
<comment type="caution">
    <text evidence="9">Lacks conserved residue(s) required for the propagation of feature annotation.</text>
</comment>
<dbReference type="GO" id="GO:0002101">
    <property type="term" value="P:tRNA wobble cytosine modification"/>
    <property type="evidence" value="ECO:0007669"/>
    <property type="project" value="UniProtKB-UniRule"/>
</dbReference>
<feature type="domain" description="TcmA/NAT10 helicase" evidence="10">
    <location>
        <begin position="212"/>
        <end position="370"/>
    </location>
</feature>
<feature type="binding site" evidence="9">
    <location>
        <position position="353"/>
    </location>
    <ligand>
        <name>ATP</name>
        <dbReference type="ChEBI" id="CHEBI:30616"/>
    </ligand>
</feature>
<evidence type="ECO:0000256" key="5">
    <source>
        <dbReference type="ARBA" id="ARBA00022741"/>
    </source>
</evidence>
<evidence type="ECO:0000256" key="8">
    <source>
        <dbReference type="ARBA" id="ARBA00023315"/>
    </source>
</evidence>
<dbReference type="GO" id="GO:1904812">
    <property type="term" value="P:rRNA acetylation involved in maturation of SSU-rRNA"/>
    <property type="evidence" value="ECO:0007669"/>
    <property type="project" value="TreeGrafter"/>
</dbReference>
<dbReference type="GO" id="GO:1990883">
    <property type="term" value="F:18S rRNA cytidine N-acetyltransferase activity"/>
    <property type="evidence" value="ECO:0007669"/>
    <property type="project" value="TreeGrafter"/>
</dbReference>
<accession>A0A318UZD4</accession>
<evidence type="ECO:0000256" key="3">
    <source>
        <dbReference type="ARBA" id="ARBA00022679"/>
    </source>
</evidence>
<proteinExistence type="inferred from homology"/>
<dbReference type="AlphaFoldDB" id="A0A318UZD4"/>